<dbReference type="Proteomes" id="UP001523262">
    <property type="component" value="Unassembled WGS sequence"/>
</dbReference>
<organism evidence="1 2">
    <name type="scientific">Neobacillus pocheonensis</name>
    <dbReference type="NCBI Taxonomy" id="363869"/>
    <lineage>
        <taxon>Bacteria</taxon>
        <taxon>Bacillati</taxon>
        <taxon>Bacillota</taxon>
        <taxon>Bacilli</taxon>
        <taxon>Bacillales</taxon>
        <taxon>Bacillaceae</taxon>
        <taxon>Neobacillus</taxon>
    </lineage>
</organism>
<reference evidence="1 2" key="1">
    <citation type="submission" date="2022-06" db="EMBL/GenBank/DDBJ databases">
        <authorList>
            <person name="Jeon C.O."/>
        </authorList>
    </citation>
    <scope>NUCLEOTIDE SEQUENCE [LARGE SCALE GENOMIC DNA]</scope>
    <source>
        <strain evidence="1 2">KCTC 13943</strain>
    </source>
</reference>
<protein>
    <submittedName>
        <fullName evidence="1">Uncharacterized protein</fullName>
    </submittedName>
</protein>
<comment type="caution">
    <text evidence="1">The sequence shown here is derived from an EMBL/GenBank/DDBJ whole genome shotgun (WGS) entry which is preliminary data.</text>
</comment>
<accession>A0ABT0WE30</accession>
<dbReference type="EMBL" id="JAMQCR010000002">
    <property type="protein sequence ID" value="MCM2534570.1"/>
    <property type="molecule type" value="Genomic_DNA"/>
</dbReference>
<evidence type="ECO:0000313" key="2">
    <source>
        <dbReference type="Proteomes" id="UP001523262"/>
    </source>
</evidence>
<name>A0ABT0WE30_9BACI</name>
<gene>
    <name evidence="1" type="ORF">NDK43_22305</name>
</gene>
<sequence length="73" mass="8815">MKFIVKAFDRNGQEIEFKNTFIGEETEVTFENEKAAEAFIKRIRNSLPFTYQYRIIPKASEQDEFWLSPDKFW</sequence>
<evidence type="ECO:0000313" key="1">
    <source>
        <dbReference type="EMBL" id="MCM2534570.1"/>
    </source>
</evidence>
<proteinExistence type="predicted"/>
<keyword evidence="2" id="KW-1185">Reference proteome</keyword>